<organism evidence="2 3">
    <name type="scientific">Sphingopyxis terrae subsp. terrae NBRC 15098</name>
    <dbReference type="NCBI Taxonomy" id="1219058"/>
    <lineage>
        <taxon>Bacteria</taxon>
        <taxon>Pseudomonadati</taxon>
        <taxon>Pseudomonadota</taxon>
        <taxon>Alphaproteobacteria</taxon>
        <taxon>Sphingomonadales</taxon>
        <taxon>Sphingomonadaceae</taxon>
        <taxon>Sphingopyxis</taxon>
    </lineage>
</organism>
<feature type="chain" id="PRO_5007502372" description="Porin" evidence="1">
    <location>
        <begin position="25"/>
        <end position="254"/>
    </location>
</feature>
<evidence type="ECO:0000256" key="1">
    <source>
        <dbReference type="SAM" id="SignalP"/>
    </source>
</evidence>
<dbReference type="InterPro" id="IPR010239">
    <property type="entry name" value="CHP02001"/>
</dbReference>
<reference evidence="3" key="1">
    <citation type="submission" date="2015-11" db="EMBL/GenBank/DDBJ databases">
        <title>Complete genome sequence of a polyethylene glycol-degrading strain Sphingopyxis terrae strain 203-1 (NBRC 15098).</title>
        <authorList>
            <person name="Yoshiyuki O."/>
            <person name="Shouta N."/>
            <person name="Nagata Y."/>
            <person name="Numata M."/>
            <person name="Tsuchikane K."/>
            <person name="Hosoyama A."/>
            <person name="Yamazoe A."/>
            <person name="Tsuda M."/>
            <person name="Fujita N."/>
            <person name="Kawai F."/>
        </authorList>
    </citation>
    <scope>NUCLEOTIDE SEQUENCE [LARGE SCALE GENOMIC DNA]</scope>
    <source>
        <strain evidence="3">203-1</strain>
    </source>
</reference>
<dbReference type="KEGG" id="ster:AOA14_04230"/>
<dbReference type="NCBIfam" id="TIGR02001">
    <property type="entry name" value="gcw_chp"/>
    <property type="match status" value="1"/>
</dbReference>
<protein>
    <recommendedName>
        <fullName evidence="4">Porin</fullName>
    </recommendedName>
</protein>
<reference evidence="2 3" key="2">
    <citation type="journal article" date="2016" name="Genome Announc.">
        <title>Complete Genome Sequence of Sphingopyxis terrae Strain 203-1 (NBRC 111660), a Polyethylene Glycol Degrader.</title>
        <authorList>
            <person name="Ohtsubo Y."/>
            <person name="Nonoyama S."/>
            <person name="Nagata Y."/>
            <person name="Numata M."/>
            <person name="Tsuchikane K."/>
            <person name="Hosoyama A."/>
            <person name="Yamazoe A."/>
            <person name="Tsuda M."/>
            <person name="Fujita N."/>
            <person name="Kawai F."/>
        </authorList>
    </citation>
    <scope>NUCLEOTIDE SEQUENCE [LARGE SCALE GENOMIC DNA]</scope>
    <source>
        <strain evidence="2 3">203-1</strain>
    </source>
</reference>
<dbReference type="RefSeq" id="WP_062900893.1">
    <property type="nucleotide sequence ID" value="NZ_CP013342.1"/>
</dbReference>
<gene>
    <name evidence="2" type="ORF">AOA14_04230</name>
</gene>
<dbReference type="Pfam" id="PF09694">
    <property type="entry name" value="Gcw_chp"/>
    <property type="match status" value="1"/>
</dbReference>
<sequence>MKTLSRACLGLALAASALPATAFAQNEAPSDPITISGSVTLVSDYRFRGFTQNSEDPAIQGGITVTHESGFYVGTWGSSVSFAGNTEVDLFAGYSKDVGGVTVDGGLLYYLCPQHGGSGADFFEPYLNLSTDVGPVNAKVGVNYAWKQSALGNLQDPSRAPGAKSSAFYLHGELAADIPGTPLALNAHAGQAWSDAFPGGFDGKVFDWSVGATASYKMLTFGVSYVNTDEPKAGGYKDAIGADGAVVFSLGASF</sequence>
<feature type="signal peptide" evidence="1">
    <location>
        <begin position="1"/>
        <end position="24"/>
    </location>
</feature>
<proteinExistence type="predicted"/>
<dbReference type="Proteomes" id="UP000076234">
    <property type="component" value="Chromosome"/>
</dbReference>
<dbReference type="EMBL" id="CP013342">
    <property type="protein sequence ID" value="AMU93810.1"/>
    <property type="molecule type" value="Genomic_DNA"/>
</dbReference>
<name>A0A142VVH4_9SPHN</name>
<evidence type="ECO:0008006" key="4">
    <source>
        <dbReference type="Google" id="ProtNLM"/>
    </source>
</evidence>
<dbReference type="STRING" id="1219058.AOA14_04230"/>
<evidence type="ECO:0000313" key="2">
    <source>
        <dbReference type="EMBL" id="AMU93810.1"/>
    </source>
</evidence>
<dbReference type="AlphaFoldDB" id="A0A142VVH4"/>
<evidence type="ECO:0000313" key="3">
    <source>
        <dbReference type="Proteomes" id="UP000076234"/>
    </source>
</evidence>
<keyword evidence="1" id="KW-0732">Signal</keyword>
<accession>A0A142VVH4</accession>